<reference evidence="2" key="1">
    <citation type="submission" date="2022-07" db="EMBL/GenBank/DDBJ databases">
        <title>Genome Sequence of Agrocybe chaxingu.</title>
        <authorList>
            <person name="Buettner E."/>
        </authorList>
    </citation>
    <scope>NUCLEOTIDE SEQUENCE</scope>
    <source>
        <strain evidence="2">MP-N11</strain>
    </source>
</reference>
<protein>
    <submittedName>
        <fullName evidence="2">Uncharacterized protein</fullName>
    </submittedName>
</protein>
<dbReference type="EMBL" id="JANKHO010000222">
    <property type="protein sequence ID" value="KAJ3513019.1"/>
    <property type="molecule type" value="Genomic_DNA"/>
</dbReference>
<evidence type="ECO:0000313" key="3">
    <source>
        <dbReference type="Proteomes" id="UP001148786"/>
    </source>
</evidence>
<dbReference type="AlphaFoldDB" id="A0A9W8KBE6"/>
<dbReference type="Proteomes" id="UP001148786">
    <property type="component" value="Unassembled WGS sequence"/>
</dbReference>
<sequence>MPSTSEPTFPIEPMFPPFDKWLAMSGPKRVQHVLSVTFCVLVAQNLIMLTITLGAHIYVAGIERAYVDGRDKDPILMVELRSSQLAISKFAAYYRGHLWKNVVAIVILITLDFENVWRKVEAFDQVLRGSLGALKLKLWNGKEFEQADEAEVDGQQVEPKKRLGSRLRRAWTM</sequence>
<evidence type="ECO:0000256" key="1">
    <source>
        <dbReference type="SAM" id="Phobius"/>
    </source>
</evidence>
<comment type="caution">
    <text evidence="2">The sequence shown here is derived from an EMBL/GenBank/DDBJ whole genome shotgun (WGS) entry which is preliminary data.</text>
</comment>
<feature type="transmembrane region" description="Helical" evidence="1">
    <location>
        <begin position="33"/>
        <end position="60"/>
    </location>
</feature>
<keyword evidence="1" id="KW-0812">Transmembrane</keyword>
<organism evidence="2 3">
    <name type="scientific">Agrocybe chaxingu</name>
    <dbReference type="NCBI Taxonomy" id="84603"/>
    <lineage>
        <taxon>Eukaryota</taxon>
        <taxon>Fungi</taxon>
        <taxon>Dikarya</taxon>
        <taxon>Basidiomycota</taxon>
        <taxon>Agaricomycotina</taxon>
        <taxon>Agaricomycetes</taxon>
        <taxon>Agaricomycetidae</taxon>
        <taxon>Agaricales</taxon>
        <taxon>Agaricineae</taxon>
        <taxon>Strophariaceae</taxon>
        <taxon>Agrocybe</taxon>
    </lineage>
</organism>
<accession>A0A9W8KBE6</accession>
<keyword evidence="1" id="KW-0472">Membrane</keyword>
<proteinExistence type="predicted"/>
<gene>
    <name evidence="2" type="ORF">NLJ89_g3179</name>
</gene>
<keyword evidence="3" id="KW-1185">Reference proteome</keyword>
<evidence type="ECO:0000313" key="2">
    <source>
        <dbReference type="EMBL" id="KAJ3513019.1"/>
    </source>
</evidence>
<keyword evidence="1" id="KW-1133">Transmembrane helix</keyword>
<name>A0A9W8KBE6_9AGAR</name>